<reference evidence="1 2" key="1">
    <citation type="journal article" date="2019" name="Commun. Biol.">
        <title>The bagworm genome reveals a unique fibroin gene that provides high tensile strength.</title>
        <authorList>
            <person name="Kono N."/>
            <person name="Nakamura H."/>
            <person name="Ohtoshi R."/>
            <person name="Tomita M."/>
            <person name="Numata K."/>
            <person name="Arakawa K."/>
        </authorList>
    </citation>
    <scope>NUCLEOTIDE SEQUENCE [LARGE SCALE GENOMIC DNA]</scope>
</reference>
<keyword evidence="2" id="KW-1185">Reference proteome</keyword>
<proteinExistence type="predicted"/>
<name>A0A4C1VI71_EUMVA</name>
<evidence type="ECO:0000313" key="1">
    <source>
        <dbReference type="EMBL" id="GBP38798.1"/>
    </source>
</evidence>
<sequence length="88" mass="9760">MQHLYRNGACLVDIGLRVTEISCVDLWKIRYAAASAQVQRPAPAAAARPCLTWRARTRLTCAASALKCSLRWRWPGTVRRPAARPAAD</sequence>
<organism evidence="1 2">
    <name type="scientific">Eumeta variegata</name>
    <name type="common">Bagworm moth</name>
    <name type="synonym">Eumeta japonica</name>
    <dbReference type="NCBI Taxonomy" id="151549"/>
    <lineage>
        <taxon>Eukaryota</taxon>
        <taxon>Metazoa</taxon>
        <taxon>Ecdysozoa</taxon>
        <taxon>Arthropoda</taxon>
        <taxon>Hexapoda</taxon>
        <taxon>Insecta</taxon>
        <taxon>Pterygota</taxon>
        <taxon>Neoptera</taxon>
        <taxon>Endopterygota</taxon>
        <taxon>Lepidoptera</taxon>
        <taxon>Glossata</taxon>
        <taxon>Ditrysia</taxon>
        <taxon>Tineoidea</taxon>
        <taxon>Psychidae</taxon>
        <taxon>Oiketicinae</taxon>
        <taxon>Eumeta</taxon>
    </lineage>
</organism>
<comment type="caution">
    <text evidence="1">The sequence shown here is derived from an EMBL/GenBank/DDBJ whole genome shotgun (WGS) entry which is preliminary data.</text>
</comment>
<evidence type="ECO:0000313" key="2">
    <source>
        <dbReference type="Proteomes" id="UP000299102"/>
    </source>
</evidence>
<dbReference type="EMBL" id="BGZK01000354">
    <property type="protein sequence ID" value="GBP38798.1"/>
    <property type="molecule type" value="Genomic_DNA"/>
</dbReference>
<protein>
    <submittedName>
        <fullName evidence="1">Uncharacterized protein</fullName>
    </submittedName>
</protein>
<dbReference type="Proteomes" id="UP000299102">
    <property type="component" value="Unassembled WGS sequence"/>
</dbReference>
<dbReference type="AlphaFoldDB" id="A0A4C1VI71"/>
<accession>A0A4C1VI71</accession>
<gene>
    <name evidence="1" type="ORF">EVAR_33548_1</name>
</gene>